<dbReference type="KEGG" id="aqt:FN924_16805"/>
<name>A0A516KJX8_9BACI</name>
<keyword evidence="5 6" id="KW-0804">Transcription</keyword>
<comment type="subunit">
    <text evidence="6">RNAP is composed of a core of 2 alpha, a beta and a beta' subunits. The core is associated with a delta subunit and one of several sigma factors.</text>
</comment>
<dbReference type="InterPro" id="IPR007759">
    <property type="entry name" value="Asxl_HARE-HTH"/>
</dbReference>
<organism evidence="9 10">
    <name type="scientific">Radiobacillus deserti</name>
    <dbReference type="NCBI Taxonomy" id="2594883"/>
    <lineage>
        <taxon>Bacteria</taxon>
        <taxon>Bacillati</taxon>
        <taxon>Bacillota</taxon>
        <taxon>Bacilli</taxon>
        <taxon>Bacillales</taxon>
        <taxon>Bacillaceae</taxon>
        <taxon>Radiobacillus</taxon>
    </lineage>
</organism>
<feature type="region of interest" description="Disordered" evidence="7">
    <location>
        <begin position="96"/>
        <end position="188"/>
    </location>
</feature>
<dbReference type="Gene3D" id="1.10.10.1250">
    <property type="entry name" value="RNA polymerase, subunit delta, N-terminal domain"/>
    <property type="match status" value="1"/>
</dbReference>
<dbReference type="GO" id="GO:0006351">
    <property type="term" value="P:DNA-templated transcription"/>
    <property type="evidence" value="ECO:0007669"/>
    <property type="project" value="InterPro"/>
</dbReference>
<evidence type="ECO:0000256" key="4">
    <source>
        <dbReference type="ARBA" id="ARBA00022695"/>
    </source>
</evidence>
<evidence type="ECO:0000256" key="2">
    <source>
        <dbReference type="ARBA" id="ARBA00022478"/>
    </source>
</evidence>
<dbReference type="InterPro" id="IPR029757">
    <property type="entry name" value="RpoE"/>
</dbReference>
<dbReference type="OrthoDB" id="401223at2"/>
<keyword evidence="3 6" id="KW-0808">Transferase</keyword>
<evidence type="ECO:0000256" key="1">
    <source>
        <dbReference type="ARBA" id="ARBA00009828"/>
    </source>
</evidence>
<accession>A0A516KJX8</accession>
<dbReference type="GO" id="GO:0006355">
    <property type="term" value="P:regulation of DNA-templated transcription"/>
    <property type="evidence" value="ECO:0007669"/>
    <property type="project" value="UniProtKB-UniRule"/>
</dbReference>
<evidence type="ECO:0000256" key="6">
    <source>
        <dbReference type="HAMAP-Rule" id="MF_00357"/>
    </source>
</evidence>
<dbReference type="InterPro" id="IPR038087">
    <property type="entry name" value="RNAP_delta_N_dom_sf"/>
</dbReference>
<comment type="function">
    <text evidence="6">Participates in both the initiation and recycling phases of transcription. In the presence of the delta subunit, RNAP displays an increased specificity of transcription, a decreased affinity for nucleic acids, and an increased efficiency of RNA synthesis because of enhanced recycling.</text>
</comment>
<keyword evidence="2 6" id="KW-0240">DNA-directed RNA polymerase</keyword>
<sequence>MSLKDYSREELLDLSMIEIANLILNEENKAMDFRELFDRIAELKEFSKQQKDDYIAQYYTDLNTDGRFLTIGNNIWGLKRWYPVEQIEEEINLEPKKKKKKAAKKKVEDFDDVVEDDLDLDEEEFDLDDEEDLEETDDEDVEDYDFDDSDDDSDFEDDDSDSDDFEGDDFEDDDEDDDSELDDEEDED</sequence>
<feature type="domain" description="HTH HARE-type" evidence="8">
    <location>
        <begin position="14"/>
        <end position="81"/>
    </location>
</feature>
<dbReference type="NCBIfam" id="TIGR04567">
    <property type="entry name" value="RNAP_delt_lowGC"/>
    <property type="match status" value="1"/>
</dbReference>
<evidence type="ECO:0000256" key="7">
    <source>
        <dbReference type="SAM" id="MobiDB-lite"/>
    </source>
</evidence>
<evidence type="ECO:0000313" key="9">
    <source>
        <dbReference type="EMBL" id="QDP41687.1"/>
    </source>
</evidence>
<reference evidence="9 10" key="1">
    <citation type="submission" date="2019-07" db="EMBL/GenBank/DDBJ databases">
        <authorList>
            <person name="Li J."/>
        </authorList>
    </citation>
    <scope>NUCLEOTIDE SEQUENCE [LARGE SCALE GENOMIC DNA]</scope>
    <source>
        <strain evidence="9 10">TKL69</strain>
    </source>
</reference>
<evidence type="ECO:0000313" key="10">
    <source>
        <dbReference type="Proteomes" id="UP000315215"/>
    </source>
</evidence>
<dbReference type="AlphaFoldDB" id="A0A516KJX8"/>
<proteinExistence type="inferred from homology"/>
<dbReference type="Proteomes" id="UP000315215">
    <property type="component" value="Chromosome"/>
</dbReference>
<dbReference type="Pfam" id="PF05066">
    <property type="entry name" value="HARE-HTH"/>
    <property type="match status" value="1"/>
</dbReference>
<protein>
    <recommendedName>
        <fullName evidence="6">Probable DNA-directed RNA polymerase subunit delta</fullName>
    </recommendedName>
    <alternativeName>
        <fullName evidence="6">RNAP delta factor</fullName>
    </alternativeName>
</protein>
<keyword evidence="4 6" id="KW-0548">Nucleotidyltransferase</keyword>
<feature type="compositionally biased region" description="Acidic residues" evidence="7">
    <location>
        <begin position="109"/>
        <end position="188"/>
    </location>
</feature>
<comment type="similarity">
    <text evidence="1 6">Belongs to the RpoE family.</text>
</comment>
<dbReference type="HAMAP" id="MF_00357">
    <property type="entry name" value="RNApol_bact_RpoE"/>
    <property type="match status" value="1"/>
</dbReference>
<keyword evidence="10" id="KW-1185">Reference proteome</keyword>
<evidence type="ECO:0000256" key="5">
    <source>
        <dbReference type="ARBA" id="ARBA00023163"/>
    </source>
</evidence>
<dbReference type="GO" id="GO:0000428">
    <property type="term" value="C:DNA-directed RNA polymerase complex"/>
    <property type="evidence" value="ECO:0007669"/>
    <property type="project" value="UniProtKB-KW"/>
</dbReference>
<gene>
    <name evidence="6 9" type="primary">rpoE</name>
    <name evidence="9" type="ORF">FN924_16805</name>
</gene>
<dbReference type="EMBL" id="CP041666">
    <property type="protein sequence ID" value="QDP41687.1"/>
    <property type="molecule type" value="Genomic_DNA"/>
</dbReference>
<dbReference type="RefSeq" id="WP_143896470.1">
    <property type="nucleotide sequence ID" value="NZ_CP041666.1"/>
</dbReference>
<dbReference type="PROSITE" id="PS51913">
    <property type="entry name" value="HTH_HARE"/>
    <property type="match status" value="1"/>
</dbReference>
<evidence type="ECO:0000259" key="8">
    <source>
        <dbReference type="PROSITE" id="PS51913"/>
    </source>
</evidence>
<dbReference type="GO" id="GO:0003899">
    <property type="term" value="F:DNA-directed RNA polymerase activity"/>
    <property type="evidence" value="ECO:0007669"/>
    <property type="project" value="UniProtKB-UniRule"/>
</dbReference>
<evidence type="ECO:0000256" key="3">
    <source>
        <dbReference type="ARBA" id="ARBA00022679"/>
    </source>
</evidence>